<organism evidence="1">
    <name type="scientific">marine sediment metagenome</name>
    <dbReference type="NCBI Taxonomy" id="412755"/>
    <lineage>
        <taxon>unclassified sequences</taxon>
        <taxon>metagenomes</taxon>
        <taxon>ecological metagenomes</taxon>
    </lineage>
</organism>
<proteinExistence type="predicted"/>
<protein>
    <submittedName>
        <fullName evidence="1">Uncharacterized protein</fullName>
    </submittedName>
</protein>
<dbReference type="Gene3D" id="1.10.40.70">
    <property type="match status" value="1"/>
</dbReference>
<comment type="caution">
    <text evidence="1">The sequence shown here is derived from an EMBL/GenBank/DDBJ whole genome shotgun (WGS) entry which is preliminary data.</text>
</comment>
<reference evidence="1" key="1">
    <citation type="journal article" date="2014" name="Front. Microbiol.">
        <title>High frequency of phylogenetically diverse reductive dehalogenase-homologous genes in deep subseafloor sedimentary metagenomes.</title>
        <authorList>
            <person name="Kawai M."/>
            <person name="Futagami T."/>
            <person name="Toyoda A."/>
            <person name="Takaki Y."/>
            <person name="Nishi S."/>
            <person name="Hori S."/>
            <person name="Arai W."/>
            <person name="Tsubouchi T."/>
            <person name="Morono Y."/>
            <person name="Uchiyama I."/>
            <person name="Ito T."/>
            <person name="Fujiyama A."/>
            <person name="Inagaki F."/>
            <person name="Takami H."/>
        </authorList>
    </citation>
    <scope>NUCLEOTIDE SEQUENCE</scope>
    <source>
        <strain evidence="1">Expedition CK06-06</strain>
    </source>
</reference>
<accession>X0V8C4</accession>
<name>X0V8C4_9ZZZZ</name>
<dbReference type="SUPFAM" id="SSF160246">
    <property type="entry name" value="EspE N-terminal domain-like"/>
    <property type="match status" value="1"/>
</dbReference>
<gene>
    <name evidence="1" type="ORF">S01H1_42688</name>
</gene>
<dbReference type="EMBL" id="BARS01027156">
    <property type="protein sequence ID" value="GAG08738.1"/>
    <property type="molecule type" value="Genomic_DNA"/>
</dbReference>
<dbReference type="AlphaFoldDB" id="X0V8C4"/>
<evidence type="ECO:0000313" key="1">
    <source>
        <dbReference type="EMBL" id="GAG08738.1"/>
    </source>
</evidence>
<sequence>MNCVVSNGWEKNQGVFSVKRRLGEILVQAGAITEDDLRRALDVQRKEKGRLGAVLVDLEIVTESRVYEALAEQMGLPLMDLDTMAIDPSV</sequence>
<dbReference type="InterPro" id="IPR037257">
    <property type="entry name" value="T2SS_E_N_sf"/>
</dbReference>
<feature type="non-terminal residue" evidence="1">
    <location>
        <position position="90"/>
    </location>
</feature>